<accession>A0A840VBF3</accession>
<dbReference type="Gene3D" id="3.20.20.450">
    <property type="entry name" value="EAL domain"/>
    <property type="match status" value="1"/>
</dbReference>
<dbReference type="InterPro" id="IPR050706">
    <property type="entry name" value="Cyclic-di-GMP_PDE-like"/>
</dbReference>
<comment type="caution">
    <text evidence="2">The sequence shown here is derived from an EMBL/GenBank/DDBJ whole genome shotgun (WGS) entry which is preliminary data.</text>
</comment>
<organism evidence="2 3">
    <name type="scientific">Acidocella aromatica</name>
    <dbReference type="NCBI Taxonomy" id="1303579"/>
    <lineage>
        <taxon>Bacteria</taxon>
        <taxon>Pseudomonadati</taxon>
        <taxon>Pseudomonadota</taxon>
        <taxon>Alphaproteobacteria</taxon>
        <taxon>Acetobacterales</taxon>
        <taxon>Acidocellaceae</taxon>
        <taxon>Acidocella</taxon>
    </lineage>
</organism>
<evidence type="ECO:0000259" key="1">
    <source>
        <dbReference type="PROSITE" id="PS50883"/>
    </source>
</evidence>
<keyword evidence="3" id="KW-1185">Reference proteome</keyword>
<dbReference type="Pfam" id="PF00563">
    <property type="entry name" value="EAL"/>
    <property type="match status" value="1"/>
</dbReference>
<dbReference type="AlphaFoldDB" id="A0A840VBF3"/>
<dbReference type="EMBL" id="JACHFJ010000005">
    <property type="protein sequence ID" value="MBB5373228.1"/>
    <property type="molecule type" value="Genomic_DNA"/>
</dbReference>
<dbReference type="GO" id="GO:0071111">
    <property type="term" value="F:cyclic-guanylate-specific phosphodiesterase activity"/>
    <property type="evidence" value="ECO:0007669"/>
    <property type="project" value="InterPro"/>
</dbReference>
<dbReference type="PROSITE" id="PS50883">
    <property type="entry name" value="EAL"/>
    <property type="match status" value="1"/>
</dbReference>
<feature type="domain" description="EAL" evidence="1">
    <location>
        <begin position="171"/>
        <end position="425"/>
    </location>
</feature>
<dbReference type="Gene3D" id="3.30.70.270">
    <property type="match status" value="1"/>
</dbReference>
<name>A0A840VBF3_9PROT</name>
<dbReference type="SUPFAM" id="SSF55073">
    <property type="entry name" value="Nucleotide cyclase"/>
    <property type="match status" value="1"/>
</dbReference>
<protein>
    <submittedName>
        <fullName evidence="2">EAL domain-containing protein (Putative c-di-GMP-specific phosphodiesterase class I)/GGDEF domain-containing protein</fullName>
    </submittedName>
</protein>
<dbReference type="InterPro" id="IPR043128">
    <property type="entry name" value="Rev_trsase/Diguanyl_cyclase"/>
</dbReference>
<evidence type="ECO:0000313" key="3">
    <source>
        <dbReference type="Proteomes" id="UP000553706"/>
    </source>
</evidence>
<evidence type="ECO:0000313" key="2">
    <source>
        <dbReference type="EMBL" id="MBB5373228.1"/>
    </source>
</evidence>
<dbReference type="InterPro" id="IPR035919">
    <property type="entry name" value="EAL_sf"/>
</dbReference>
<dbReference type="Proteomes" id="UP000553706">
    <property type="component" value="Unassembled WGS sequence"/>
</dbReference>
<dbReference type="SMART" id="SM00052">
    <property type="entry name" value="EAL"/>
    <property type="match status" value="1"/>
</dbReference>
<dbReference type="InterPro" id="IPR029787">
    <property type="entry name" value="Nucleotide_cyclase"/>
</dbReference>
<dbReference type="PANTHER" id="PTHR33121:SF19">
    <property type="entry name" value="CYCLIC DI-GMP PHOSPHODIESTERASE PA2567"/>
    <property type="match status" value="1"/>
</dbReference>
<dbReference type="InterPro" id="IPR001633">
    <property type="entry name" value="EAL_dom"/>
</dbReference>
<proteinExistence type="predicted"/>
<sequence length="428" mass="47324">MNHQCTHRPMGRLDPITGLPNRMEFMASYRPKPGAQLVMLTLSDPKQFDELLRAIGHEHAEDFMRAGAVRLTEVMAPAIDIYHISILSFAFIMPFGAMPDLLHRINDQFNKPLTCGRIPVTADIALGVADCQDADAAFVLRAGLAAARDCRDTGRDWARYNRKTDTAHQRGFLLLTHLTSAIKADDQLYLHFQPKYDMASGEPTSAEALLRWRHPVFGNVPPAEFAPLAEATAHIHPLTEWVLHHAISQAGAWAAKGLRLNTAINVSPRNLARRGFAVQVAKLLNCYGVEPSRIELEFTEGVLVSNDPVVLEELRALRATGIRIALDDFGTGFANFSYITHLPADIIKIDKSFIQKITTDPRAAMVVRSLIDLAHELDYSVVAEGIESEKAYAMLKSWNCDEGQGFYMSPPIDPTALALKLNQAPALA</sequence>
<gene>
    <name evidence="2" type="ORF">HNP71_001487</name>
</gene>
<dbReference type="PANTHER" id="PTHR33121">
    <property type="entry name" value="CYCLIC DI-GMP PHOSPHODIESTERASE PDEF"/>
    <property type="match status" value="1"/>
</dbReference>
<dbReference type="CDD" id="cd01948">
    <property type="entry name" value="EAL"/>
    <property type="match status" value="1"/>
</dbReference>
<dbReference type="SUPFAM" id="SSF141868">
    <property type="entry name" value="EAL domain-like"/>
    <property type="match status" value="1"/>
</dbReference>
<reference evidence="2 3" key="1">
    <citation type="submission" date="2020-08" db="EMBL/GenBank/DDBJ databases">
        <title>Genomic Encyclopedia of Type Strains, Phase IV (KMG-IV): sequencing the most valuable type-strain genomes for metagenomic binning, comparative biology and taxonomic classification.</title>
        <authorList>
            <person name="Goeker M."/>
        </authorList>
    </citation>
    <scope>NUCLEOTIDE SEQUENCE [LARGE SCALE GENOMIC DNA]</scope>
    <source>
        <strain evidence="2 3">DSM 27026</strain>
    </source>
</reference>
<dbReference type="RefSeq" id="WP_183266242.1">
    <property type="nucleotide sequence ID" value="NZ_JACHFJ010000005.1"/>
</dbReference>